<reference evidence="3" key="1">
    <citation type="journal article" date="2019" name="Int. J. Syst. Evol. Microbiol.">
        <title>The Global Catalogue of Microorganisms (GCM) 10K type strain sequencing project: providing services to taxonomists for standard genome sequencing and annotation.</title>
        <authorList>
            <consortium name="The Broad Institute Genomics Platform"/>
            <consortium name="The Broad Institute Genome Sequencing Center for Infectious Disease"/>
            <person name="Wu L."/>
            <person name="Ma J."/>
        </authorList>
    </citation>
    <scope>NUCLEOTIDE SEQUENCE [LARGE SCALE GENOMIC DNA]</scope>
    <source>
        <strain evidence="3">JCM 18541</strain>
    </source>
</reference>
<evidence type="ECO:0000256" key="1">
    <source>
        <dbReference type="SAM" id="Phobius"/>
    </source>
</evidence>
<keyword evidence="1" id="KW-0812">Transmembrane</keyword>
<evidence type="ECO:0000313" key="2">
    <source>
        <dbReference type="EMBL" id="GAA4788359.1"/>
    </source>
</evidence>
<keyword evidence="1" id="KW-0472">Membrane</keyword>
<feature type="transmembrane region" description="Helical" evidence="1">
    <location>
        <begin position="25"/>
        <end position="46"/>
    </location>
</feature>
<dbReference type="Proteomes" id="UP001500187">
    <property type="component" value="Unassembled WGS sequence"/>
</dbReference>
<name>A0ABP9AZY3_9MICC</name>
<gene>
    <name evidence="2" type="ORF">GCM10023352_02650</name>
</gene>
<protein>
    <submittedName>
        <fullName evidence="2">Uncharacterized protein</fullName>
    </submittedName>
</protein>
<organism evidence="2 3">
    <name type="scientific">Rothia endophytica</name>
    <dbReference type="NCBI Taxonomy" id="1324766"/>
    <lineage>
        <taxon>Bacteria</taxon>
        <taxon>Bacillati</taxon>
        <taxon>Actinomycetota</taxon>
        <taxon>Actinomycetes</taxon>
        <taxon>Micrococcales</taxon>
        <taxon>Micrococcaceae</taxon>
        <taxon>Rothia</taxon>
    </lineage>
</organism>
<accession>A0ABP9AZY3</accession>
<sequence length="51" mass="5691">MARRRKEDISPEEFRELMREINKRMIIAGLIVITAGLLIIGALALWGGPNG</sequence>
<proteinExistence type="predicted"/>
<evidence type="ECO:0000313" key="3">
    <source>
        <dbReference type="Proteomes" id="UP001500187"/>
    </source>
</evidence>
<dbReference type="RefSeq" id="WP_251379426.1">
    <property type="nucleotide sequence ID" value="NZ_BAABKP010000001.1"/>
</dbReference>
<dbReference type="EMBL" id="BAABKP010000001">
    <property type="protein sequence ID" value="GAA4788359.1"/>
    <property type="molecule type" value="Genomic_DNA"/>
</dbReference>
<keyword evidence="1" id="KW-1133">Transmembrane helix</keyword>
<comment type="caution">
    <text evidence="2">The sequence shown here is derived from an EMBL/GenBank/DDBJ whole genome shotgun (WGS) entry which is preliminary data.</text>
</comment>
<keyword evidence="3" id="KW-1185">Reference proteome</keyword>